<gene>
    <name evidence="2" type="ORF">PPENT_87.1.T1560017</name>
</gene>
<keyword evidence="1" id="KW-1133">Transmembrane helix</keyword>
<reference evidence="2" key="1">
    <citation type="submission" date="2021-01" db="EMBL/GenBank/DDBJ databases">
        <authorList>
            <consortium name="Genoscope - CEA"/>
            <person name="William W."/>
        </authorList>
    </citation>
    <scope>NUCLEOTIDE SEQUENCE</scope>
</reference>
<evidence type="ECO:0008006" key="4">
    <source>
        <dbReference type="Google" id="ProtNLM"/>
    </source>
</evidence>
<dbReference type="EMBL" id="CAJJDO010000156">
    <property type="protein sequence ID" value="CAD8209754.1"/>
    <property type="molecule type" value="Genomic_DNA"/>
</dbReference>
<name>A0A8S1YE47_9CILI</name>
<dbReference type="AlphaFoldDB" id="A0A8S1YE47"/>
<feature type="transmembrane region" description="Helical" evidence="1">
    <location>
        <begin position="21"/>
        <end position="44"/>
    </location>
</feature>
<feature type="transmembrane region" description="Helical" evidence="1">
    <location>
        <begin position="91"/>
        <end position="108"/>
    </location>
</feature>
<keyword evidence="1" id="KW-0472">Membrane</keyword>
<sequence length="132" mass="15874">MNQTIYQFKVDKKHRKSQKEVMNYEVLCVQIQLYTKSTIILMLIDQINQIKEPFSINNSIKYFFIIGYVSLQILYQYVAVSIIIKQDQRRIFSILQLEAICFINGIFYELNRKQPYNKVYMALFTDNLDYET</sequence>
<keyword evidence="1" id="KW-0812">Transmembrane</keyword>
<evidence type="ECO:0000256" key="1">
    <source>
        <dbReference type="SAM" id="Phobius"/>
    </source>
</evidence>
<dbReference type="Proteomes" id="UP000689195">
    <property type="component" value="Unassembled WGS sequence"/>
</dbReference>
<proteinExistence type="predicted"/>
<evidence type="ECO:0000313" key="2">
    <source>
        <dbReference type="EMBL" id="CAD8209754.1"/>
    </source>
</evidence>
<feature type="transmembrane region" description="Helical" evidence="1">
    <location>
        <begin position="64"/>
        <end position="84"/>
    </location>
</feature>
<evidence type="ECO:0000313" key="3">
    <source>
        <dbReference type="Proteomes" id="UP000689195"/>
    </source>
</evidence>
<organism evidence="2 3">
    <name type="scientific">Paramecium pentaurelia</name>
    <dbReference type="NCBI Taxonomy" id="43138"/>
    <lineage>
        <taxon>Eukaryota</taxon>
        <taxon>Sar</taxon>
        <taxon>Alveolata</taxon>
        <taxon>Ciliophora</taxon>
        <taxon>Intramacronucleata</taxon>
        <taxon>Oligohymenophorea</taxon>
        <taxon>Peniculida</taxon>
        <taxon>Parameciidae</taxon>
        <taxon>Paramecium</taxon>
    </lineage>
</organism>
<protein>
    <recommendedName>
        <fullName evidence="4">Transmembrane protein</fullName>
    </recommendedName>
</protein>
<keyword evidence="3" id="KW-1185">Reference proteome</keyword>
<accession>A0A8S1YE47</accession>
<comment type="caution">
    <text evidence="2">The sequence shown here is derived from an EMBL/GenBank/DDBJ whole genome shotgun (WGS) entry which is preliminary data.</text>
</comment>